<keyword evidence="2" id="KW-1185">Reference proteome</keyword>
<name>A0A2R6NY99_9APHY</name>
<evidence type="ECO:0000313" key="2">
    <source>
        <dbReference type="Proteomes" id="UP000186601"/>
    </source>
</evidence>
<evidence type="ECO:0000313" key="1">
    <source>
        <dbReference type="EMBL" id="PSR79929.1"/>
    </source>
</evidence>
<gene>
    <name evidence="1" type="ORF">PHLCEN_2v6830</name>
</gene>
<sequence>MAVIAKIALAATGLARSSKPGRILNRVVNQIARMGVLVRVLTWPKYPRSGRPLSRLKA</sequence>
<accession>A0A2R6NY99</accession>
<dbReference type="Proteomes" id="UP000186601">
    <property type="component" value="Unassembled WGS sequence"/>
</dbReference>
<proteinExistence type="predicted"/>
<dbReference type="EMBL" id="MLYV02000678">
    <property type="protein sequence ID" value="PSR79929.1"/>
    <property type="molecule type" value="Genomic_DNA"/>
</dbReference>
<organism evidence="1 2">
    <name type="scientific">Hermanssonia centrifuga</name>
    <dbReference type="NCBI Taxonomy" id="98765"/>
    <lineage>
        <taxon>Eukaryota</taxon>
        <taxon>Fungi</taxon>
        <taxon>Dikarya</taxon>
        <taxon>Basidiomycota</taxon>
        <taxon>Agaricomycotina</taxon>
        <taxon>Agaricomycetes</taxon>
        <taxon>Polyporales</taxon>
        <taxon>Meruliaceae</taxon>
        <taxon>Hermanssonia</taxon>
    </lineage>
</organism>
<reference evidence="1 2" key="1">
    <citation type="submission" date="2018-02" db="EMBL/GenBank/DDBJ databases">
        <title>Genome sequence of the basidiomycete white-rot fungus Phlebia centrifuga.</title>
        <authorList>
            <person name="Granchi Z."/>
            <person name="Peng M."/>
            <person name="de Vries R.P."/>
            <person name="Hilden K."/>
            <person name="Makela M.R."/>
            <person name="Grigoriev I."/>
            <person name="Riley R."/>
        </authorList>
    </citation>
    <scope>NUCLEOTIDE SEQUENCE [LARGE SCALE GENOMIC DNA]</scope>
    <source>
        <strain evidence="1 2">FBCC195</strain>
    </source>
</reference>
<dbReference type="AlphaFoldDB" id="A0A2R6NY99"/>
<protein>
    <submittedName>
        <fullName evidence="1">Uncharacterized protein</fullName>
    </submittedName>
</protein>
<comment type="caution">
    <text evidence="1">The sequence shown here is derived from an EMBL/GenBank/DDBJ whole genome shotgun (WGS) entry which is preliminary data.</text>
</comment>